<protein>
    <submittedName>
        <fullName evidence="1">Uncharacterized protein</fullName>
    </submittedName>
</protein>
<sequence>MSRFVTVRPSQQYAEQYLRGRIEDALINLDQVIAVTTHPEFPASTSIVTLVDGKSFHSDLTVQGWKEPLGVAD</sequence>
<dbReference type="EMBL" id="WLYK01000012">
    <property type="protein sequence ID" value="MTD16918.1"/>
    <property type="molecule type" value="Genomic_DNA"/>
</dbReference>
<reference evidence="1 2" key="1">
    <citation type="submission" date="2019-11" db="EMBL/GenBank/DDBJ databases">
        <authorList>
            <person name="Jiang L.-Q."/>
        </authorList>
    </citation>
    <scope>NUCLEOTIDE SEQUENCE [LARGE SCALE GENOMIC DNA]</scope>
    <source>
        <strain evidence="1 2">YIM 132087</strain>
    </source>
</reference>
<evidence type="ECO:0000313" key="1">
    <source>
        <dbReference type="EMBL" id="MTD16918.1"/>
    </source>
</evidence>
<gene>
    <name evidence="1" type="ORF">GIS00_23570</name>
</gene>
<evidence type="ECO:0000313" key="2">
    <source>
        <dbReference type="Proteomes" id="UP000460221"/>
    </source>
</evidence>
<keyword evidence="2" id="KW-1185">Reference proteome</keyword>
<dbReference type="Proteomes" id="UP000460221">
    <property type="component" value="Unassembled WGS sequence"/>
</dbReference>
<dbReference type="AlphaFoldDB" id="A0A7K1FS00"/>
<comment type="caution">
    <text evidence="1">The sequence shown here is derived from an EMBL/GenBank/DDBJ whole genome shotgun (WGS) entry which is preliminary data.</text>
</comment>
<accession>A0A7K1FS00</accession>
<organism evidence="1 2">
    <name type="scientific">Nakamurella alba</name>
    <dbReference type="NCBI Taxonomy" id="2665158"/>
    <lineage>
        <taxon>Bacteria</taxon>
        <taxon>Bacillati</taxon>
        <taxon>Actinomycetota</taxon>
        <taxon>Actinomycetes</taxon>
        <taxon>Nakamurellales</taxon>
        <taxon>Nakamurellaceae</taxon>
        <taxon>Nakamurella</taxon>
    </lineage>
</organism>
<name>A0A7K1FS00_9ACTN</name>
<proteinExistence type="predicted"/>
<dbReference type="RefSeq" id="WP_154770923.1">
    <property type="nucleotide sequence ID" value="NZ_WLYK01000012.1"/>
</dbReference>